<evidence type="ECO:0000313" key="2">
    <source>
        <dbReference type="EMBL" id="VDP76939.1"/>
    </source>
</evidence>
<feature type="transmembrane region" description="Helical" evidence="1">
    <location>
        <begin position="160"/>
        <end position="188"/>
    </location>
</feature>
<evidence type="ECO:0000313" key="3">
    <source>
        <dbReference type="Proteomes" id="UP000272942"/>
    </source>
</evidence>
<dbReference type="Pfam" id="PF10269">
    <property type="entry name" value="Tmemb_185A"/>
    <property type="match status" value="1"/>
</dbReference>
<feature type="transmembrane region" description="Helical" evidence="1">
    <location>
        <begin position="208"/>
        <end position="226"/>
    </location>
</feature>
<dbReference type="EMBL" id="UZAN01042853">
    <property type="protein sequence ID" value="VDP76939.1"/>
    <property type="molecule type" value="Genomic_DNA"/>
</dbReference>
<dbReference type="PANTHER" id="PTHR13568">
    <property type="entry name" value="FAM11A, B PROTEIN"/>
    <property type="match status" value="1"/>
</dbReference>
<protein>
    <submittedName>
        <fullName evidence="2">Uncharacterized protein</fullName>
    </submittedName>
</protein>
<accession>A0A3P8KAF2</accession>
<dbReference type="PANTHER" id="PTHR13568:SF6">
    <property type="entry name" value="TRANSMEMBRANE PROTEIN 185A"/>
    <property type="match status" value="1"/>
</dbReference>
<keyword evidence="3" id="KW-1185">Reference proteome</keyword>
<keyword evidence="1" id="KW-0472">Membrane</keyword>
<organism evidence="2 3">
    <name type="scientific">Echinostoma caproni</name>
    <dbReference type="NCBI Taxonomy" id="27848"/>
    <lineage>
        <taxon>Eukaryota</taxon>
        <taxon>Metazoa</taxon>
        <taxon>Spiralia</taxon>
        <taxon>Lophotrochozoa</taxon>
        <taxon>Platyhelminthes</taxon>
        <taxon>Trematoda</taxon>
        <taxon>Digenea</taxon>
        <taxon>Plagiorchiida</taxon>
        <taxon>Echinostomata</taxon>
        <taxon>Echinostomatoidea</taxon>
        <taxon>Echinostomatidae</taxon>
        <taxon>Echinostoma</taxon>
    </lineage>
</organism>
<keyword evidence="1" id="KW-1133">Transmembrane helix</keyword>
<dbReference type="AlphaFoldDB" id="A0A3P8KAF2"/>
<feature type="transmembrane region" description="Helical" evidence="1">
    <location>
        <begin position="44"/>
        <end position="64"/>
    </location>
</feature>
<proteinExistence type="predicted"/>
<sequence>MVPSRWNLSRIPLLLCISITSTLFCLHQDLNLTYSVWKLMTPMWLWFAYDLICTLHECVVYINRGLCGSLKLRSDFSAKSILALCHLFLFCFCILMCIKTDGGSIMYCHAFIPLFLFCLVNLSLFYPFRNVRQPQLDDFVAVNIVTFILISLRLDKKLLVSWAVAFIPLWIIITLLVALLLYGCLLAVDSLFSKTHDPNISILRRSTLGYTITVLCFLIFMVLLTQTLDNQLVIPLSYVNLPLLSALIAVIMIDFLVPSPESYFSLANCTQMKLELKTIQLRTKSETSDRTREDHSPNH</sequence>
<feature type="transmembrane region" description="Helical" evidence="1">
    <location>
        <begin position="76"/>
        <end position="98"/>
    </location>
</feature>
<dbReference type="OrthoDB" id="72976at2759"/>
<keyword evidence="1" id="KW-0812">Transmembrane</keyword>
<feature type="transmembrane region" description="Helical" evidence="1">
    <location>
        <begin position="104"/>
        <end position="124"/>
    </location>
</feature>
<name>A0A3P8KAF2_9TREM</name>
<dbReference type="Proteomes" id="UP000272942">
    <property type="component" value="Unassembled WGS sequence"/>
</dbReference>
<dbReference type="InterPro" id="IPR019396">
    <property type="entry name" value="TM_Fragile-X-F-assoc"/>
</dbReference>
<feature type="transmembrane region" description="Helical" evidence="1">
    <location>
        <begin position="238"/>
        <end position="257"/>
    </location>
</feature>
<evidence type="ECO:0000256" key="1">
    <source>
        <dbReference type="SAM" id="Phobius"/>
    </source>
</evidence>
<reference evidence="2 3" key="1">
    <citation type="submission" date="2018-11" db="EMBL/GenBank/DDBJ databases">
        <authorList>
            <consortium name="Pathogen Informatics"/>
        </authorList>
    </citation>
    <scope>NUCLEOTIDE SEQUENCE [LARGE SCALE GENOMIC DNA]</scope>
    <source>
        <strain evidence="2 3">Egypt</strain>
    </source>
</reference>
<gene>
    <name evidence="2" type="ORF">ECPE_LOCUS5931</name>
</gene>